<accession>A0A4U0TR65</accession>
<dbReference type="Proteomes" id="UP000308549">
    <property type="component" value="Unassembled WGS sequence"/>
</dbReference>
<reference evidence="2 3" key="1">
    <citation type="submission" date="2017-03" db="EMBL/GenBank/DDBJ databases">
        <title>Genomes of endolithic fungi from Antarctica.</title>
        <authorList>
            <person name="Coleine C."/>
            <person name="Masonjones S."/>
            <person name="Stajich J.E."/>
        </authorList>
    </citation>
    <scope>NUCLEOTIDE SEQUENCE [LARGE SCALE GENOMIC DNA]</scope>
    <source>
        <strain evidence="2 3">CCFEE 6315</strain>
    </source>
</reference>
<organism evidence="2 3">
    <name type="scientific">Salinomyces thailandicus</name>
    <dbReference type="NCBI Taxonomy" id="706561"/>
    <lineage>
        <taxon>Eukaryota</taxon>
        <taxon>Fungi</taxon>
        <taxon>Dikarya</taxon>
        <taxon>Ascomycota</taxon>
        <taxon>Pezizomycotina</taxon>
        <taxon>Dothideomycetes</taxon>
        <taxon>Dothideomycetidae</taxon>
        <taxon>Mycosphaerellales</taxon>
        <taxon>Teratosphaeriaceae</taxon>
        <taxon>Salinomyces</taxon>
    </lineage>
</organism>
<dbReference type="AlphaFoldDB" id="A0A4U0TR65"/>
<dbReference type="EMBL" id="NAJL01000046">
    <property type="protein sequence ID" value="TKA24255.1"/>
    <property type="molecule type" value="Genomic_DNA"/>
</dbReference>
<name>A0A4U0TR65_9PEZI</name>
<feature type="region of interest" description="Disordered" evidence="1">
    <location>
        <begin position="216"/>
        <end position="275"/>
    </location>
</feature>
<keyword evidence="3" id="KW-1185">Reference proteome</keyword>
<protein>
    <submittedName>
        <fullName evidence="2">Uncharacterized protein</fullName>
    </submittedName>
</protein>
<proteinExistence type="predicted"/>
<evidence type="ECO:0000256" key="1">
    <source>
        <dbReference type="SAM" id="MobiDB-lite"/>
    </source>
</evidence>
<dbReference type="OrthoDB" id="10664733at2759"/>
<feature type="region of interest" description="Disordered" evidence="1">
    <location>
        <begin position="75"/>
        <end position="107"/>
    </location>
</feature>
<comment type="caution">
    <text evidence="2">The sequence shown here is derived from an EMBL/GenBank/DDBJ whole genome shotgun (WGS) entry which is preliminary data.</text>
</comment>
<evidence type="ECO:0000313" key="3">
    <source>
        <dbReference type="Proteomes" id="UP000308549"/>
    </source>
</evidence>
<sequence length="275" mass="30360">MAEERSDDTSEACLELGRLLETRSRLQKKKNALEKSLTTIVDAIEANDKQRTDLLENVNSGALFKTTAKSPSLAAQAAPGGVGTQLPVDSTDNNKSEDTAQENGDAGYSVLANHQRIPDYLNEERYPTIVLLNQQWTEIRCSICGANARNSPYTFFRGIHGLHNHIVAAHHPKMPLDDAMELFTRRILNAQDVDRIGNGQSPLVKITKVYSEFHGTKRPRHLPGAPGWSLADASSPRGEVSAAGWSQPAAYERDVEDEEDMTSSRLGSRKRPWVV</sequence>
<gene>
    <name evidence="2" type="ORF">B0A50_06019</name>
</gene>
<evidence type="ECO:0000313" key="2">
    <source>
        <dbReference type="EMBL" id="TKA24255.1"/>
    </source>
</evidence>